<reference evidence="1" key="1">
    <citation type="journal article" date="2013" name="BMC Genomics">
        <title>Unscrambling butterfly oogenesis.</title>
        <authorList>
            <person name="Carter J.M."/>
            <person name="Baker S.C."/>
            <person name="Pink R."/>
            <person name="Carter D.R."/>
            <person name="Collins A."/>
            <person name="Tomlin J."/>
            <person name="Gibbs M."/>
            <person name="Breuker C.J."/>
        </authorList>
    </citation>
    <scope>NUCLEOTIDE SEQUENCE</scope>
    <source>
        <tissue evidence="1">Ovary</tissue>
    </source>
</reference>
<feature type="non-terminal residue" evidence="1">
    <location>
        <position position="76"/>
    </location>
</feature>
<feature type="non-terminal residue" evidence="1">
    <location>
        <position position="1"/>
    </location>
</feature>
<protein>
    <submittedName>
        <fullName evidence="1">Uncharacterized protein</fullName>
    </submittedName>
</protein>
<reference evidence="1" key="2">
    <citation type="submission" date="2013-05" db="EMBL/GenBank/DDBJ databases">
        <authorList>
            <person name="Carter J.-M."/>
            <person name="Baker S.C."/>
            <person name="Pink R."/>
            <person name="Carter D.R.F."/>
            <person name="Collins A."/>
            <person name="Tomlin J."/>
            <person name="Gibbs M."/>
            <person name="Breuker C.J."/>
        </authorList>
    </citation>
    <scope>NUCLEOTIDE SEQUENCE</scope>
    <source>
        <tissue evidence="1">Ovary</tissue>
    </source>
</reference>
<organism evidence="1">
    <name type="scientific">Pararge aegeria</name>
    <name type="common">speckled wood butterfly</name>
    <dbReference type="NCBI Taxonomy" id="116150"/>
    <lineage>
        <taxon>Eukaryota</taxon>
        <taxon>Metazoa</taxon>
        <taxon>Ecdysozoa</taxon>
        <taxon>Arthropoda</taxon>
        <taxon>Hexapoda</taxon>
        <taxon>Insecta</taxon>
        <taxon>Pterygota</taxon>
        <taxon>Neoptera</taxon>
        <taxon>Endopterygota</taxon>
        <taxon>Lepidoptera</taxon>
        <taxon>Glossata</taxon>
        <taxon>Ditrysia</taxon>
        <taxon>Papilionoidea</taxon>
        <taxon>Nymphalidae</taxon>
        <taxon>Satyrinae</taxon>
        <taxon>Satyrini</taxon>
        <taxon>Parargina</taxon>
        <taxon>Pararge</taxon>
    </lineage>
</organism>
<dbReference type="EMBL" id="GAIX01014848">
    <property type="protein sequence ID" value="JAA77712.1"/>
    <property type="molecule type" value="Transcribed_RNA"/>
</dbReference>
<dbReference type="AlphaFoldDB" id="S4PRD0"/>
<evidence type="ECO:0000313" key="1">
    <source>
        <dbReference type="EMBL" id="JAA77712.1"/>
    </source>
</evidence>
<proteinExistence type="predicted"/>
<name>S4PRD0_9NEOP</name>
<sequence length="76" mass="9034">ELPTKDLCPAVDVYLDMMTMMSTTFRRIEGLNILFIDTKMHCFSLFFSKHHSVISMRITIILYKYYKSTIKNTYLL</sequence>
<accession>S4PRD0</accession>